<sequence>MEDFKFKFGDKVELANPRDTENHYEGLLGVVVEQEKEEFEGKTYLRYMVWFEGDYEPETRYEPELKHKEKSE</sequence>
<accession>A0A2B5I2N1</accession>
<dbReference type="RefSeq" id="WP_098577752.1">
    <property type="nucleotide sequence ID" value="NZ_NVGE01000074.1"/>
</dbReference>
<evidence type="ECO:0000313" key="1">
    <source>
        <dbReference type="EMBL" id="PFZ19533.1"/>
    </source>
</evidence>
<dbReference type="AlphaFoldDB" id="A0A2B5I2N1"/>
<reference evidence="1 2" key="1">
    <citation type="submission" date="2017-09" db="EMBL/GenBank/DDBJ databases">
        <title>Large-scale bioinformatics analysis of Bacillus genomes uncovers conserved roles of natural products in bacterial physiology.</title>
        <authorList>
            <consortium name="Agbiome Team Llc"/>
            <person name="Bleich R.M."/>
            <person name="Grubbs K.J."/>
            <person name="Santa Maria K.C."/>
            <person name="Allen S.E."/>
            <person name="Farag S."/>
            <person name="Shank E.A."/>
            <person name="Bowers A."/>
        </authorList>
    </citation>
    <scope>NUCLEOTIDE SEQUENCE [LARGE SCALE GENOMIC DNA]</scope>
    <source>
        <strain evidence="1 2">AFS080080</strain>
    </source>
</reference>
<proteinExistence type="predicted"/>
<organism evidence="1 2">
    <name type="scientific">Bacillus wiedmannii</name>
    <dbReference type="NCBI Taxonomy" id="1890302"/>
    <lineage>
        <taxon>Bacteria</taxon>
        <taxon>Bacillati</taxon>
        <taxon>Bacillota</taxon>
        <taxon>Bacilli</taxon>
        <taxon>Bacillales</taxon>
        <taxon>Bacillaceae</taxon>
        <taxon>Bacillus</taxon>
        <taxon>Bacillus cereus group</taxon>
    </lineage>
</organism>
<name>A0A2B5I2N1_9BACI</name>
<gene>
    <name evidence="1" type="ORF">COL66_29240</name>
</gene>
<dbReference type="EMBL" id="NVGE01000074">
    <property type="protein sequence ID" value="PFZ19533.1"/>
    <property type="molecule type" value="Genomic_DNA"/>
</dbReference>
<dbReference type="Proteomes" id="UP000223311">
    <property type="component" value="Unassembled WGS sequence"/>
</dbReference>
<comment type="caution">
    <text evidence="1">The sequence shown here is derived from an EMBL/GenBank/DDBJ whole genome shotgun (WGS) entry which is preliminary data.</text>
</comment>
<protein>
    <submittedName>
        <fullName evidence="1">Uncharacterized protein</fullName>
    </submittedName>
</protein>
<evidence type="ECO:0000313" key="2">
    <source>
        <dbReference type="Proteomes" id="UP000223311"/>
    </source>
</evidence>